<dbReference type="SUPFAM" id="SSF64307">
    <property type="entry name" value="SirA-like"/>
    <property type="match status" value="1"/>
</dbReference>
<evidence type="ECO:0000313" key="3">
    <source>
        <dbReference type="Proteomes" id="UP000652074"/>
    </source>
</evidence>
<dbReference type="EMBL" id="WTVR01000072">
    <property type="protein sequence ID" value="NMF91232.1"/>
    <property type="molecule type" value="Genomic_DNA"/>
</dbReference>
<accession>A0ABX1MTC9</accession>
<dbReference type="Pfam" id="PF10006">
    <property type="entry name" value="DUF2249"/>
    <property type="match status" value="1"/>
</dbReference>
<dbReference type="Gene3D" id="3.30.110.40">
    <property type="entry name" value="TusA-like domain"/>
    <property type="match status" value="1"/>
</dbReference>
<protein>
    <submittedName>
        <fullName evidence="2">DUF2249 domain-containing protein</fullName>
    </submittedName>
</protein>
<evidence type="ECO:0000313" key="2">
    <source>
        <dbReference type="EMBL" id="NMF91232.1"/>
    </source>
</evidence>
<dbReference type="InterPro" id="IPR018720">
    <property type="entry name" value="DUF2249"/>
</dbReference>
<gene>
    <name evidence="2" type="ORF">GPA26_22465</name>
</gene>
<dbReference type="InterPro" id="IPR036868">
    <property type="entry name" value="TusA-like_sf"/>
</dbReference>
<comment type="caution">
    <text evidence="2">The sequence shown here is derived from an EMBL/GenBank/DDBJ whole genome shotgun (WGS) entry which is preliminary data.</text>
</comment>
<evidence type="ECO:0000259" key="1">
    <source>
        <dbReference type="Pfam" id="PF10006"/>
    </source>
</evidence>
<organism evidence="2 3">
    <name type="scientific">Aromatoleum petrolei</name>
    <dbReference type="NCBI Taxonomy" id="76116"/>
    <lineage>
        <taxon>Bacteria</taxon>
        <taxon>Pseudomonadati</taxon>
        <taxon>Pseudomonadota</taxon>
        <taxon>Betaproteobacteria</taxon>
        <taxon>Rhodocyclales</taxon>
        <taxon>Rhodocyclaceae</taxon>
        <taxon>Aromatoleum</taxon>
    </lineage>
</organism>
<feature type="domain" description="DUF2249" evidence="1">
    <location>
        <begin position="5"/>
        <end position="70"/>
    </location>
</feature>
<reference evidence="2 3" key="1">
    <citation type="submission" date="2019-12" db="EMBL/GenBank/DDBJ databases">
        <title>Comparative genomics gives insights into the taxonomy of the Azoarcus-Aromatoleum group and reveals separate origins of nif in the plant-associated Azoarcus and non-plant-associated Aromatoleum sub-groups.</title>
        <authorList>
            <person name="Lafos M."/>
            <person name="Maluk M."/>
            <person name="Batista M."/>
            <person name="Junghare M."/>
            <person name="Carmona M."/>
            <person name="Faoro H."/>
            <person name="Cruz L.M."/>
            <person name="Battistoni F."/>
            <person name="De Souza E."/>
            <person name="Pedrosa F."/>
            <person name="Chen W.-M."/>
            <person name="Poole P.S."/>
            <person name="Dixon R.A."/>
            <person name="James E.K."/>
        </authorList>
    </citation>
    <scope>NUCLEOTIDE SEQUENCE [LARGE SCALE GENOMIC DNA]</scope>
    <source>
        <strain evidence="2 3">ToN1</strain>
    </source>
</reference>
<proteinExistence type="predicted"/>
<dbReference type="Proteomes" id="UP000652074">
    <property type="component" value="Unassembled WGS sequence"/>
</dbReference>
<name>A0ABX1MTC9_9RHOO</name>
<keyword evidence="3" id="KW-1185">Reference proteome</keyword>
<sequence length="72" mass="8220">MMKKTVDARGLEPPQPFELVMDALADLPKGEGLVLLLDRMPHPLFRILDRDGYKYESRIRDDGVVEIDIVNP</sequence>